<reference evidence="2" key="1">
    <citation type="journal article" date="2020" name="Nature">
        <title>Giant virus diversity and host interactions through global metagenomics.</title>
        <authorList>
            <person name="Schulz F."/>
            <person name="Roux S."/>
            <person name="Paez-Espino D."/>
            <person name="Jungbluth S."/>
            <person name="Walsh D.A."/>
            <person name="Denef V.J."/>
            <person name="McMahon K.D."/>
            <person name="Konstantinidis K.T."/>
            <person name="Eloe-Fadrosh E.A."/>
            <person name="Kyrpides N.C."/>
            <person name="Woyke T."/>
        </authorList>
    </citation>
    <scope>NUCLEOTIDE SEQUENCE</scope>
    <source>
        <strain evidence="2">GVMAG-M-3300009422-16</strain>
    </source>
</reference>
<keyword evidence="1" id="KW-0812">Transmembrane</keyword>
<sequence length="106" mass="12715">MLFKTNYHYNTFHKLGHIFLGALLFVLYKLSIKQKLYKKLLKLLIILILFYQGIQLFFNVRFFVDILKVKPGNSLKHTLNKLFDYCTGYILMFVIFKIYNSKTYST</sequence>
<dbReference type="AlphaFoldDB" id="A0A6C0B4L3"/>
<feature type="transmembrane region" description="Helical" evidence="1">
    <location>
        <begin position="40"/>
        <end position="62"/>
    </location>
</feature>
<proteinExistence type="predicted"/>
<organism evidence="2">
    <name type="scientific">viral metagenome</name>
    <dbReference type="NCBI Taxonomy" id="1070528"/>
    <lineage>
        <taxon>unclassified sequences</taxon>
        <taxon>metagenomes</taxon>
        <taxon>organismal metagenomes</taxon>
    </lineage>
</organism>
<feature type="transmembrane region" description="Helical" evidence="1">
    <location>
        <begin position="82"/>
        <end position="99"/>
    </location>
</feature>
<keyword evidence="1" id="KW-1133">Transmembrane helix</keyword>
<evidence type="ECO:0000313" key="2">
    <source>
        <dbReference type="EMBL" id="QHS86996.1"/>
    </source>
</evidence>
<name>A0A6C0B4L3_9ZZZZ</name>
<accession>A0A6C0B4L3</accession>
<evidence type="ECO:0008006" key="3">
    <source>
        <dbReference type="Google" id="ProtNLM"/>
    </source>
</evidence>
<protein>
    <recommendedName>
        <fullName evidence="3">VanZ-like domain-containing protein</fullName>
    </recommendedName>
</protein>
<feature type="transmembrane region" description="Helical" evidence="1">
    <location>
        <begin position="12"/>
        <end position="28"/>
    </location>
</feature>
<evidence type="ECO:0000256" key="1">
    <source>
        <dbReference type="SAM" id="Phobius"/>
    </source>
</evidence>
<keyword evidence="1" id="KW-0472">Membrane</keyword>
<dbReference type="EMBL" id="MN739070">
    <property type="protein sequence ID" value="QHS86996.1"/>
    <property type="molecule type" value="Genomic_DNA"/>
</dbReference>